<keyword evidence="4" id="KW-0472">Membrane</keyword>
<feature type="region of interest" description="Disordered" evidence="3">
    <location>
        <begin position="1"/>
        <end position="46"/>
    </location>
</feature>
<protein>
    <submittedName>
        <fullName evidence="5">Phosphatidylserine decarboxylase proenzyme</fullName>
    </submittedName>
</protein>
<keyword evidence="1" id="KW-0210">Decarboxylase</keyword>
<reference evidence="5 6" key="1">
    <citation type="journal article" date="2019" name="Fungal Biol. Biotechnol.">
        <title>Draft genome sequence of fastidious pathogen Ceratobasidium theobromae, which causes vascular-streak dieback in Theobroma cacao.</title>
        <authorList>
            <person name="Ali S.S."/>
            <person name="Asman A."/>
            <person name="Shao J."/>
            <person name="Firmansyah A.P."/>
            <person name="Susilo A.W."/>
            <person name="Rosmana A."/>
            <person name="McMahon P."/>
            <person name="Junaid M."/>
            <person name="Guest D."/>
            <person name="Kheng T.Y."/>
            <person name="Meinhardt L.W."/>
            <person name="Bailey B.A."/>
        </authorList>
    </citation>
    <scope>NUCLEOTIDE SEQUENCE [LARGE SCALE GENOMIC DNA]</scope>
    <source>
        <strain evidence="5 6">CT2</strain>
    </source>
</reference>
<evidence type="ECO:0000256" key="1">
    <source>
        <dbReference type="ARBA" id="ARBA00022793"/>
    </source>
</evidence>
<evidence type="ECO:0000313" key="6">
    <source>
        <dbReference type="Proteomes" id="UP000383932"/>
    </source>
</evidence>
<feature type="transmembrane region" description="Helical" evidence="4">
    <location>
        <begin position="429"/>
        <end position="448"/>
    </location>
</feature>
<evidence type="ECO:0000256" key="3">
    <source>
        <dbReference type="SAM" id="MobiDB-lite"/>
    </source>
</evidence>
<sequence length="542" mass="59386">MTISEVVEKARGALQRLGSSSSSSSTDIGPSPPSSSGPKQEGKDLHAKLSQSLQASVDNSAKPESVDSNAIHNSAIAPVRTASKIAWIRDMFSEYEMDSLFAQEHMGNYVIDRKTKKEKFEDMPIYVRIGMHLLFNQSYLSQTLLGQKRVDKLLREQSLKQGKIYDREDPVVVQPHIQSFIETYEIDTSELLQQDIKAYKGGTFNEFFARKLKPDARPIDGLEDLSVITSAADCRLTVWNNVATATKVWVKGKHFSLPELLGDAKLSESKFGTNPALAIFRLAPADYHRFHSPCTGTFNASMGRGVQYYTVNPQAVNTGLDVFTANRHDIRILESNLPPTSGLPTPVGVVAIGAMLVGSINWTNKSEGYKVAKGEDIGWFQYGGSTVIVVFPGDRIEWDADLVAASEQGFEVQAPGSTLNRFAKRDPQLYPLAAIMLAVAATGGYFLASKSQNHDPAKSFGTITPAWEAHKPGDNVSEWKHRFKTRRGTEGDLGTILTSTQAEGTDKVTVNTSTPAASPPTPTVDPRQPVFNRLADRAHDLL</sequence>
<dbReference type="AlphaFoldDB" id="A0A5N5QMJ2"/>
<organism evidence="5 6">
    <name type="scientific">Ceratobasidium theobromae</name>
    <dbReference type="NCBI Taxonomy" id="1582974"/>
    <lineage>
        <taxon>Eukaryota</taxon>
        <taxon>Fungi</taxon>
        <taxon>Dikarya</taxon>
        <taxon>Basidiomycota</taxon>
        <taxon>Agaricomycotina</taxon>
        <taxon>Agaricomycetes</taxon>
        <taxon>Cantharellales</taxon>
        <taxon>Ceratobasidiaceae</taxon>
        <taxon>Ceratobasidium</taxon>
    </lineage>
</organism>
<dbReference type="Pfam" id="PF02666">
    <property type="entry name" value="PS_Dcarbxylase"/>
    <property type="match status" value="1"/>
</dbReference>
<dbReference type="Proteomes" id="UP000383932">
    <property type="component" value="Unassembled WGS sequence"/>
</dbReference>
<dbReference type="OrthoDB" id="5973539at2759"/>
<dbReference type="PANTHER" id="PTHR10067">
    <property type="entry name" value="PHOSPHATIDYLSERINE DECARBOXYLASE"/>
    <property type="match status" value="1"/>
</dbReference>
<feature type="compositionally biased region" description="Polar residues" evidence="3">
    <location>
        <begin position="501"/>
        <end position="511"/>
    </location>
</feature>
<evidence type="ECO:0000313" key="5">
    <source>
        <dbReference type="EMBL" id="KAB5592995.1"/>
    </source>
</evidence>
<dbReference type="GO" id="GO:0008654">
    <property type="term" value="P:phospholipid biosynthetic process"/>
    <property type="evidence" value="ECO:0007669"/>
    <property type="project" value="InterPro"/>
</dbReference>
<dbReference type="GO" id="GO:0004609">
    <property type="term" value="F:phosphatidylserine decarboxylase activity"/>
    <property type="evidence" value="ECO:0007669"/>
    <property type="project" value="InterPro"/>
</dbReference>
<evidence type="ECO:0000256" key="4">
    <source>
        <dbReference type="SAM" id="Phobius"/>
    </source>
</evidence>
<keyword evidence="6" id="KW-1185">Reference proteome</keyword>
<feature type="compositionally biased region" description="Basic and acidic residues" evidence="3">
    <location>
        <begin position="1"/>
        <end position="11"/>
    </location>
</feature>
<dbReference type="PANTHER" id="PTHR10067:SF17">
    <property type="entry name" value="PHOSPHATIDYLSERINE DECARBOXYLASE PROENZYME 2"/>
    <property type="match status" value="1"/>
</dbReference>
<feature type="region of interest" description="Disordered" evidence="3">
    <location>
        <begin position="501"/>
        <end position="527"/>
    </location>
</feature>
<feature type="compositionally biased region" description="Low complexity" evidence="3">
    <location>
        <begin position="18"/>
        <end position="29"/>
    </location>
</feature>
<keyword evidence="4" id="KW-0812">Transmembrane</keyword>
<keyword evidence="2" id="KW-0456">Lyase</keyword>
<proteinExistence type="predicted"/>
<dbReference type="EMBL" id="SSOP01000048">
    <property type="protein sequence ID" value="KAB5592995.1"/>
    <property type="molecule type" value="Genomic_DNA"/>
</dbReference>
<comment type="caution">
    <text evidence="5">The sequence shown here is derived from an EMBL/GenBank/DDBJ whole genome shotgun (WGS) entry which is preliminary data.</text>
</comment>
<evidence type="ECO:0000256" key="2">
    <source>
        <dbReference type="ARBA" id="ARBA00023239"/>
    </source>
</evidence>
<accession>A0A5N5QMJ2</accession>
<gene>
    <name evidence="5" type="ORF">CTheo_3549</name>
</gene>
<dbReference type="InterPro" id="IPR003817">
    <property type="entry name" value="PS_Dcarbxylase"/>
</dbReference>
<name>A0A5N5QMJ2_9AGAM</name>
<keyword evidence="4" id="KW-1133">Transmembrane helix</keyword>